<dbReference type="Pfam" id="PF13529">
    <property type="entry name" value="Peptidase_C39_2"/>
    <property type="match status" value="1"/>
</dbReference>
<accession>A0A0G0PNW2</accession>
<evidence type="ECO:0000313" key="3">
    <source>
        <dbReference type="Proteomes" id="UP000033841"/>
    </source>
</evidence>
<name>A0A0G0PNW2_9BACT</name>
<proteinExistence type="predicted"/>
<evidence type="ECO:0000313" key="2">
    <source>
        <dbReference type="EMBL" id="KKQ91016.1"/>
    </source>
</evidence>
<dbReference type="Gene3D" id="3.90.70.10">
    <property type="entry name" value="Cysteine proteinases"/>
    <property type="match status" value="1"/>
</dbReference>
<gene>
    <name evidence="2" type="ORF">UT14_C0026G0020</name>
</gene>
<reference evidence="2 3" key="1">
    <citation type="journal article" date="2015" name="Nature">
        <title>rRNA introns, odd ribosomes, and small enigmatic genomes across a large radiation of phyla.</title>
        <authorList>
            <person name="Brown C.T."/>
            <person name="Hug L.A."/>
            <person name="Thomas B.C."/>
            <person name="Sharon I."/>
            <person name="Castelle C.J."/>
            <person name="Singh A."/>
            <person name="Wilkins M.J."/>
            <person name="Williams K.H."/>
            <person name="Banfield J.F."/>
        </authorList>
    </citation>
    <scope>NUCLEOTIDE SEQUENCE [LARGE SCALE GENOMIC DNA]</scope>
</reference>
<organism evidence="2 3">
    <name type="scientific">Candidatus Shapirobacteria bacterium GW2011_GWE1_38_92</name>
    <dbReference type="NCBI Taxonomy" id="1618489"/>
    <lineage>
        <taxon>Bacteria</taxon>
        <taxon>Candidatus Shapironibacteriota</taxon>
    </lineage>
</organism>
<dbReference type="Proteomes" id="UP000033841">
    <property type="component" value="Unassembled WGS sequence"/>
</dbReference>
<dbReference type="InterPro" id="IPR039564">
    <property type="entry name" value="Peptidase_C39-like"/>
</dbReference>
<feature type="domain" description="Peptidase C39-like" evidence="1">
    <location>
        <begin position="72"/>
        <end position="208"/>
    </location>
</feature>
<evidence type="ECO:0000259" key="1">
    <source>
        <dbReference type="Pfam" id="PF13529"/>
    </source>
</evidence>
<protein>
    <recommendedName>
        <fullName evidence="1">Peptidase C39-like domain-containing protein</fullName>
    </recommendedName>
</protein>
<dbReference type="EMBL" id="LBVR01000026">
    <property type="protein sequence ID" value="KKQ91016.1"/>
    <property type="molecule type" value="Genomic_DNA"/>
</dbReference>
<dbReference type="AlphaFoldDB" id="A0A0G0PNW2"/>
<comment type="caution">
    <text evidence="2">The sequence shown here is derived from an EMBL/GenBank/DDBJ whole genome shotgun (WGS) entry which is preliminary data.</text>
</comment>
<sequence length="218" mass="25248">MTKKIIFFTILLAVLYSGYRLLPLFYRSNIEIITEKQDDLKNITNTIIPQATNPIPSATPDYYLIKTAFIPQAPEKNWDQPWQDSCEEAALLTVDYYYKNLHPDVSTIKQDILNMITFETSQSMTHDINLSQMSLVANDYLSYNSEILVDPTIQDLKDQIVKDYPIVVPANGKILYQENKYFKNGGPYYHNLVILGFDDSKQQFIVHDVGTQFNRKYP</sequence>